<protein>
    <submittedName>
        <fullName evidence="2">WhiB family transcriptional regulator</fullName>
    </submittedName>
</protein>
<dbReference type="OrthoDB" id="4381475at2"/>
<evidence type="ECO:0000313" key="2">
    <source>
        <dbReference type="EMBL" id="RPA59403.1"/>
    </source>
</evidence>
<dbReference type="Proteomes" id="UP000267536">
    <property type="component" value="Unassembled WGS sequence"/>
</dbReference>
<dbReference type="RefSeq" id="WP_123930485.1">
    <property type="nucleotide sequence ID" value="NZ_JBPSDP010000008.1"/>
</dbReference>
<gene>
    <name evidence="2" type="ORF">EF294_12950</name>
</gene>
<dbReference type="Pfam" id="PF02467">
    <property type="entry name" value="Whib"/>
    <property type="match status" value="1"/>
</dbReference>
<proteinExistence type="predicted"/>
<feature type="domain" description="4Fe-4S Wbl-type" evidence="1">
    <location>
        <begin position="29"/>
        <end position="87"/>
    </location>
</feature>
<organism evidence="2 3">
    <name type="scientific">Gordonia oryzae</name>
    <dbReference type="NCBI Taxonomy" id="2487349"/>
    <lineage>
        <taxon>Bacteria</taxon>
        <taxon>Bacillati</taxon>
        <taxon>Actinomycetota</taxon>
        <taxon>Actinomycetes</taxon>
        <taxon>Mycobacteriales</taxon>
        <taxon>Gordoniaceae</taxon>
        <taxon>Gordonia</taxon>
    </lineage>
</organism>
<keyword evidence="3" id="KW-1185">Reference proteome</keyword>
<comment type="caution">
    <text evidence="2">The sequence shown here is derived from an EMBL/GenBank/DDBJ whole genome shotgun (WGS) entry which is preliminary data.</text>
</comment>
<dbReference type="InterPro" id="IPR034768">
    <property type="entry name" value="4FE4S_WBL"/>
</dbReference>
<dbReference type="EMBL" id="RKMH01000009">
    <property type="protein sequence ID" value="RPA59403.1"/>
    <property type="molecule type" value="Genomic_DNA"/>
</dbReference>
<evidence type="ECO:0000313" key="3">
    <source>
        <dbReference type="Proteomes" id="UP000267536"/>
    </source>
</evidence>
<dbReference type="AlphaFoldDB" id="A0A3N4G9F8"/>
<reference evidence="2 3" key="1">
    <citation type="submission" date="2018-11" db="EMBL/GenBank/DDBJ databases">
        <title>Draft genome sequence of Gordonia sp. RS15-1S isolated from rice stems.</title>
        <authorList>
            <person name="Muangham S."/>
        </authorList>
    </citation>
    <scope>NUCLEOTIDE SEQUENCE [LARGE SCALE GENOMIC DNA]</scope>
    <source>
        <strain evidence="2 3">RS15-1S</strain>
    </source>
</reference>
<evidence type="ECO:0000259" key="1">
    <source>
        <dbReference type="PROSITE" id="PS51674"/>
    </source>
</evidence>
<sequence length="89" mass="9742">MTTPELRPLSMPLSMLLLPTLDADWAVAACAAVGENPEDWFPFPADDYSHAASVCAACPIRTGCEQWGRRNRMSGVWGGVRLENGRPRP</sequence>
<accession>A0A3N4G9F8</accession>
<dbReference type="PROSITE" id="PS51674">
    <property type="entry name" value="4FE4S_WBL"/>
    <property type="match status" value="1"/>
</dbReference>
<name>A0A3N4G9F8_9ACTN</name>